<keyword evidence="2 6" id="KW-0963">Cytoplasm</keyword>
<dbReference type="OrthoDB" id="9804062at2"/>
<dbReference type="SUPFAM" id="SSF52540">
    <property type="entry name" value="P-loop containing nucleoside triphosphate hydrolases"/>
    <property type="match status" value="1"/>
</dbReference>
<evidence type="ECO:0000256" key="7">
    <source>
        <dbReference type="SAM" id="MobiDB-lite"/>
    </source>
</evidence>
<comment type="function">
    <text evidence="6">ATPase subunit of a proteasome-like degradation complex; this subunit has chaperone activity. The binding of ATP and its subsequent hydrolysis by HslU are essential for unfolding of protein substrates subsequently hydrolyzed by HslV. HslU recognizes the N-terminal part of its protein substrates and unfolds these before they are guided to HslV for hydrolysis.</text>
</comment>
<dbReference type="NCBIfam" id="TIGR00390">
    <property type="entry name" value="hslU"/>
    <property type="match status" value="1"/>
</dbReference>
<comment type="caution">
    <text evidence="10">The sequence shown here is derived from an EMBL/GenBank/DDBJ whole genome shotgun (WGS) entry which is preliminary data.</text>
</comment>
<feature type="binding site" evidence="6">
    <location>
        <position position="421"/>
    </location>
    <ligand>
        <name>ATP</name>
        <dbReference type="ChEBI" id="CHEBI:30616"/>
    </ligand>
</feature>
<feature type="binding site" evidence="6">
    <location>
        <position position="349"/>
    </location>
    <ligand>
        <name>ATP</name>
        <dbReference type="ChEBI" id="CHEBI:30616"/>
    </ligand>
</feature>
<evidence type="ECO:0000256" key="4">
    <source>
        <dbReference type="ARBA" id="ARBA00022840"/>
    </source>
</evidence>
<protein>
    <recommendedName>
        <fullName evidence="6">ATP-dependent protease ATPase subunit HslU</fullName>
    </recommendedName>
    <alternativeName>
        <fullName evidence="6">Unfoldase HslU</fullName>
    </alternativeName>
</protein>
<dbReference type="EMBL" id="FOGV01000002">
    <property type="protein sequence ID" value="SER54686.1"/>
    <property type="molecule type" value="Genomic_DNA"/>
</dbReference>
<dbReference type="Gene3D" id="3.40.50.300">
    <property type="entry name" value="P-loop containing nucleotide triphosphate hydrolases"/>
    <property type="match status" value="2"/>
</dbReference>
<evidence type="ECO:0000256" key="6">
    <source>
        <dbReference type="HAMAP-Rule" id="MF_00249"/>
    </source>
</evidence>
<comment type="subcellular location">
    <subcellularLocation>
        <location evidence="6">Cytoplasm</location>
    </subcellularLocation>
</comment>
<evidence type="ECO:0000259" key="8">
    <source>
        <dbReference type="SMART" id="SM00382"/>
    </source>
</evidence>
<sequence length="471" mass="53152">MSSSLTPKQIVERLDESIVGQAAAKRSVAVALRNRYRRHMLEDSLKDEITPKNILMIGPTGVGKTEIARRLAKLVGAPFTKVEATKFTEVGYVGRDVESMVRDLVETSIRIVKEEKMNKVRAKAEKQADERLVELLVPSGKKDTSSSYRNPLEMLFQSGSTEESEPEEPAEESPAEETVRKRRERIGERLKAGELEDREVSIEVEEQQGNFSDMMQGTGMEQMGMNMQDMLGSMMPKKTKKRKLPVKEARKVIAEDEAHKLIDMEEVNTEAISRAEQLGIIFIDEVDKVAGKSEGPSADVSREGVQRDILPIVEGSTVMTKYGAVKTDHMLFIAAGAFHFTKPSDLIPELQGRFPIRVELDSLTVEDFVRILIEPKHALIKQYQAMLNVEEIALTFTDEAIYRIAEIATFVNDETENIGARRLHTILEKLLEDLSFEACDINMEEITITKEYVEEKLANVAKNRDMSRYIL</sequence>
<keyword evidence="10" id="KW-0378">Hydrolase</keyword>
<dbReference type="GO" id="GO:0043335">
    <property type="term" value="P:protein unfolding"/>
    <property type="evidence" value="ECO:0007669"/>
    <property type="project" value="UniProtKB-UniRule"/>
</dbReference>
<accession>A0A1H9Q266</accession>
<comment type="subunit">
    <text evidence="6">A double ring-shaped homohexamer of HslV is capped on each side by a ring-shaped HslU homohexamer. The assembly of the HslU/HslV complex is dependent on binding of ATP.</text>
</comment>
<dbReference type="GO" id="GO:0005524">
    <property type="term" value="F:ATP binding"/>
    <property type="evidence" value="ECO:0007669"/>
    <property type="project" value="UniProtKB-UniRule"/>
</dbReference>
<dbReference type="HAMAP" id="MF_00249">
    <property type="entry name" value="HslU"/>
    <property type="match status" value="1"/>
</dbReference>
<evidence type="ECO:0000313" key="11">
    <source>
        <dbReference type="Proteomes" id="UP000199318"/>
    </source>
</evidence>
<dbReference type="Proteomes" id="UP000199318">
    <property type="component" value="Unassembled WGS sequence"/>
</dbReference>
<feature type="binding site" evidence="6">
    <location>
        <position position="19"/>
    </location>
    <ligand>
        <name>ATP</name>
        <dbReference type="ChEBI" id="CHEBI:30616"/>
    </ligand>
</feature>
<dbReference type="GO" id="GO:0036402">
    <property type="term" value="F:proteasome-activating activity"/>
    <property type="evidence" value="ECO:0007669"/>
    <property type="project" value="UniProtKB-UniRule"/>
</dbReference>
<keyword evidence="5 6" id="KW-0143">Chaperone</keyword>
<gene>
    <name evidence="6" type="primary">hslU</name>
    <name evidence="10" type="ORF">SAMN05444126_102122</name>
</gene>
<evidence type="ECO:0000259" key="9">
    <source>
        <dbReference type="SMART" id="SM01086"/>
    </source>
</evidence>
<dbReference type="GO" id="GO:0016887">
    <property type="term" value="F:ATP hydrolysis activity"/>
    <property type="evidence" value="ECO:0007669"/>
    <property type="project" value="InterPro"/>
</dbReference>
<keyword evidence="11" id="KW-1185">Reference proteome</keyword>
<name>A0A1H9Q266_9BACI</name>
<feature type="domain" description="Clp ATPase C-terminal" evidence="9">
    <location>
        <begin position="363"/>
        <end position="457"/>
    </location>
</feature>
<dbReference type="PANTHER" id="PTHR48102">
    <property type="entry name" value="ATP-DEPENDENT CLP PROTEASE ATP-BINDING SUBUNIT CLPX-LIKE, MITOCHONDRIAL-RELATED"/>
    <property type="match status" value="1"/>
</dbReference>
<dbReference type="Pfam" id="PF00004">
    <property type="entry name" value="AAA"/>
    <property type="match status" value="1"/>
</dbReference>
<evidence type="ECO:0000256" key="5">
    <source>
        <dbReference type="ARBA" id="ARBA00023186"/>
    </source>
</evidence>
<dbReference type="CDD" id="cd19498">
    <property type="entry name" value="RecA-like_HslU"/>
    <property type="match status" value="1"/>
</dbReference>
<dbReference type="SMART" id="SM00382">
    <property type="entry name" value="AAA"/>
    <property type="match status" value="1"/>
</dbReference>
<keyword evidence="4 6" id="KW-0067">ATP-binding</keyword>
<evidence type="ECO:0000256" key="3">
    <source>
        <dbReference type="ARBA" id="ARBA00022741"/>
    </source>
</evidence>
<feature type="domain" description="AAA+ ATPase" evidence="8">
    <location>
        <begin position="50"/>
        <end position="360"/>
    </location>
</feature>
<dbReference type="Gene3D" id="1.10.8.60">
    <property type="match status" value="1"/>
</dbReference>
<dbReference type="InterPro" id="IPR004491">
    <property type="entry name" value="HslU"/>
</dbReference>
<dbReference type="STRING" id="1464123.SAMN05444126_102122"/>
<feature type="binding site" evidence="6">
    <location>
        <position position="284"/>
    </location>
    <ligand>
        <name>ATP</name>
        <dbReference type="ChEBI" id="CHEBI:30616"/>
    </ligand>
</feature>
<dbReference type="InterPro" id="IPR003593">
    <property type="entry name" value="AAA+_ATPase"/>
</dbReference>
<dbReference type="NCBIfam" id="NF003544">
    <property type="entry name" value="PRK05201.1"/>
    <property type="match status" value="1"/>
</dbReference>
<dbReference type="InterPro" id="IPR050052">
    <property type="entry name" value="ATP-dep_Clp_protease_ClpX"/>
</dbReference>
<dbReference type="Gene3D" id="1.10.8.10">
    <property type="entry name" value="DNA helicase RuvA subunit, C-terminal domain"/>
    <property type="match status" value="2"/>
</dbReference>
<dbReference type="Pfam" id="PF07724">
    <property type="entry name" value="AAA_2"/>
    <property type="match status" value="1"/>
</dbReference>
<evidence type="ECO:0000256" key="1">
    <source>
        <dbReference type="ARBA" id="ARBA00009771"/>
    </source>
</evidence>
<dbReference type="PANTHER" id="PTHR48102:SF3">
    <property type="entry name" value="ATP-DEPENDENT PROTEASE ATPASE SUBUNIT HSLU"/>
    <property type="match status" value="1"/>
</dbReference>
<evidence type="ECO:0000256" key="2">
    <source>
        <dbReference type="ARBA" id="ARBA00022490"/>
    </source>
</evidence>
<dbReference type="RefSeq" id="WP_093071792.1">
    <property type="nucleotide sequence ID" value="NZ_FOGV01000002.1"/>
</dbReference>
<keyword evidence="3 6" id="KW-0547">Nucleotide-binding</keyword>
<keyword evidence="10" id="KW-0645">Protease</keyword>
<dbReference type="GO" id="GO:0008233">
    <property type="term" value="F:peptidase activity"/>
    <property type="evidence" value="ECO:0007669"/>
    <property type="project" value="UniProtKB-KW"/>
</dbReference>
<dbReference type="AlphaFoldDB" id="A0A1H9Q266"/>
<dbReference type="InterPro" id="IPR019489">
    <property type="entry name" value="Clp_ATPase_C"/>
</dbReference>
<organism evidence="10 11">
    <name type="scientific">Salisediminibacterium halotolerans</name>
    <dbReference type="NCBI Taxonomy" id="517425"/>
    <lineage>
        <taxon>Bacteria</taxon>
        <taxon>Bacillati</taxon>
        <taxon>Bacillota</taxon>
        <taxon>Bacilli</taxon>
        <taxon>Bacillales</taxon>
        <taxon>Bacillaceae</taxon>
        <taxon>Salisediminibacterium</taxon>
    </lineage>
</organism>
<comment type="similarity">
    <text evidence="1 6">Belongs to the ClpX chaperone family. HslU subfamily.</text>
</comment>
<proteinExistence type="inferred from homology"/>
<feature type="region of interest" description="Disordered" evidence="7">
    <location>
        <begin position="158"/>
        <end position="182"/>
    </location>
</feature>
<dbReference type="InterPro" id="IPR003959">
    <property type="entry name" value="ATPase_AAA_core"/>
</dbReference>
<dbReference type="SMART" id="SM01086">
    <property type="entry name" value="ClpB_D2-small"/>
    <property type="match status" value="1"/>
</dbReference>
<dbReference type="FunFam" id="3.40.50.300:FF:000213">
    <property type="entry name" value="ATP-dependent protease ATPase subunit HslU"/>
    <property type="match status" value="1"/>
</dbReference>
<dbReference type="GO" id="GO:0009376">
    <property type="term" value="C:HslUV protease complex"/>
    <property type="evidence" value="ECO:0007669"/>
    <property type="project" value="UniProtKB-UniRule"/>
</dbReference>
<dbReference type="InterPro" id="IPR027417">
    <property type="entry name" value="P-loop_NTPase"/>
</dbReference>
<feature type="compositionally biased region" description="Acidic residues" evidence="7">
    <location>
        <begin position="162"/>
        <end position="175"/>
    </location>
</feature>
<feature type="binding site" evidence="6">
    <location>
        <begin position="61"/>
        <end position="66"/>
    </location>
    <ligand>
        <name>ATP</name>
        <dbReference type="ChEBI" id="CHEBI:30616"/>
    </ligand>
</feature>
<reference evidence="11" key="1">
    <citation type="submission" date="2016-10" db="EMBL/GenBank/DDBJ databases">
        <authorList>
            <person name="de Groot N.N."/>
        </authorList>
    </citation>
    <scope>NUCLEOTIDE SEQUENCE [LARGE SCALE GENOMIC DNA]</scope>
    <source>
        <strain evidence="11">10nlg</strain>
    </source>
</reference>
<evidence type="ECO:0000313" key="10">
    <source>
        <dbReference type="EMBL" id="SER54686.1"/>
    </source>
</evidence>